<protein>
    <submittedName>
        <fullName evidence="2">SET domain-containing protein-lysine N-methyltransferase</fullName>
    </submittedName>
</protein>
<dbReference type="GO" id="GO:0032259">
    <property type="term" value="P:methylation"/>
    <property type="evidence" value="ECO:0007669"/>
    <property type="project" value="UniProtKB-KW"/>
</dbReference>
<name>A0A2S7T299_9BACT</name>
<dbReference type="PIRSF" id="PIRSF022536">
    <property type="entry name" value="A612L_SET"/>
    <property type="match status" value="1"/>
</dbReference>
<proteinExistence type="predicted"/>
<dbReference type="InterPro" id="IPR046341">
    <property type="entry name" value="SET_dom_sf"/>
</dbReference>
<dbReference type="SMART" id="SM00317">
    <property type="entry name" value="SET"/>
    <property type="match status" value="1"/>
</dbReference>
<sequence length="127" mass="14227">MAMKIYVGQSGLPGAGRGVFASAAIKEGEVIENCPILIFDKKDDAHISKTLLMHYIFDYTGRASMLALGYGSIYNHNIVPNAMYELAEYEGMPEFNNELCITALRPIAKGEEIFINYGPYYDEKFKK</sequence>
<dbReference type="SUPFAM" id="SSF82199">
    <property type="entry name" value="SET domain"/>
    <property type="match status" value="1"/>
</dbReference>
<dbReference type="Proteomes" id="UP000239872">
    <property type="component" value="Unassembled WGS sequence"/>
</dbReference>
<dbReference type="Pfam" id="PF00856">
    <property type="entry name" value="SET"/>
    <property type="match status" value="1"/>
</dbReference>
<dbReference type="AlphaFoldDB" id="A0A2S7T299"/>
<organism evidence="2 3">
    <name type="scientific">Flavipsychrobacter stenotrophus</name>
    <dbReference type="NCBI Taxonomy" id="2077091"/>
    <lineage>
        <taxon>Bacteria</taxon>
        <taxon>Pseudomonadati</taxon>
        <taxon>Bacteroidota</taxon>
        <taxon>Chitinophagia</taxon>
        <taxon>Chitinophagales</taxon>
        <taxon>Chitinophagaceae</taxon>
        <taxon>Flavipsychrobacter</taxon>
    </lineage>
</organism>
<dbReference type="Gene3D" id="2.170.270.10">
    <property type="entry name" value="SET domain"/>
    <property type="match status" value="1"/>
</dbReference>
<evidence type="ECO:0000313" key="3">
    <source>
        <dbReference type="Proteomes" id="UP000239872"/>
    </source>
</evidence>
<keyword evidence="2" id="KW-0489">Methyltransferase</keyword>
<dbReference type="GO" id="GO:0062122">
    <property type="term" value="F:histone H3K37 methyltransferase activity"/>
    <property type="evidence" value="ECO:0007669"/>
    <property type="project" value="InterPro"/>
</dbReference>
<gene>
    <name evidence="2" type="ORF">CJD36_003985</name>
</gene>
<keyword evidence="2" id="KW-0808">Transferase</keyword>
<feature type="domain" description="SET" evidence="1">
    <location>
        <begin position="3"/>
        <end position="118"/>
    </location>
</feature>
<dbReference type="EMBL" id="PPSL01000001">
    <property type="protein sequence ID" value="PQJ12915.1"/>
    <property type="molecule type" value="Genomic_DNA"/>
</dbReference>
<comment type="caution">
    <text evidence="2">The sequence shown here is derived from an EMBL/GenBank/DDBJ whole genome shotgun (WGS) entry which is preliminary data.</text>
</comment>
<evidence type="ECO:0000259" key="1">
    <source>
        <dbReference type="PROSITE" id="PS50280"/>
    </source>
</evidence>
<dbReference type="RefSeq" id="WP_105037799.1">
    <property type="nucleotide sequence ID" value="NZ_PPSL01000001.1"/>
</dbReference>
<dbReference type="PROSITE" id="PS50280">
    <property type="entry name" value="SET"/>
    <property type="match status" value="1"/>
</dbReference>
<dbReference type="InterPro" id="IPR009207">
    <property type="entry name" value="SET7_MeTrfase"/>
</dbReference>
<accession>A0A2S7T299</accession>
<dbReference type="InterPro" id="IPR001214">
    <property type="entry name" value="SET_dom"/>
</dbReference>
<reference evidence="2 3" key="1">
    <citation type="submission" date="2018-01" db="EMBL/GenBank/DDBJ databases">
        <title>A novel member of the phylum Bacteroidetes isolated from glacier ice.</title>
        <authorList>
            <person name="Liu Q."/>
            <person name="Xin Y.-H."/>
        </authorList>
    </citation>
    <scope>NUCLEOTIDE SEQUENCE [LARGE SCALE GENOMIC DNA]</scope>
    <source>
        <strain evidence="2 3">RB1R16</strain>
    </source>
</reference>
<keyword evidence="3" id="KW-1185">Reference proteome</keyword>
<dbReference type="OrthoDB" id="947125at2"/>
<evidence type="ECO:0000313" key="2">
    <source>
        <dbReference type="EMBL" id="PQJ12915.1"/>
    </source>
</evidence>